<proteinExistence type="predicted"/>
<gene>
    <name evidence="1" type="ORF">Ate02nite_72540</name>
</gene>
<reference evidence="1" key="1">
    <citation type="submission" date="2021-01" db="EMBL/GenBank/DDBJ databases">
        <title>Whole genome shotgun sequence of Actinoplanes tereljensis NBRC 105297.</title>
        <authorList>
            <person name="Komaki H."/>
            <person name="Tamura T."/>
        </authorList>
    </citation>
    <scope>NUCLEOTIDE SEQUENCE</scope>
    <source>
        <strain evidence="1">NBRC 105297</strain>
    </source>
</reference>
<evidence type="ECO:0000313" key="1">
    <source>
        <dbReference type="EMBL" id="GIF24524.1"/>
    </source>
</evidence>
<accession>A0A919NV65</accession>
<comment type="caution">
    <text evidence="1">The sequence shown here is derived from an EMBL/GenBank/DDBJ whole genome shotgun (WGS) entry which is preliminary data.</text>
</comment>
<dbReference type="EMBL" id="BOMY01000046">
    <property type="protein sequence ID" value="GIF24524.1"/>
    <property type="molecule type" value="Genomic_DNA"/>
</dbReference>
<evidence type="ECO:0000313" key="2">
    <source>
        <dbReference type="Proteomes" id="UP000623608"/>
    </source>
</evidence>
<protein>
    <submittedName>
        <fullName evidence="1">Uncharacterized protein</fullName>
    </submittedName>
</protein>
<dbReference type="RefSeq" id="WP_203812386.1">
    <property type="nucleotide sequence ID" value="NZ_BOMY01000046.1"/>
</dbReference>
<sequence>MAVSFRAARTELGRLDWRSYRAPEAGGPSVPEVFARLLDGGRQSDAAGYSLYGRLETQSMLYEIALPATGVILAALAGGRLEDWVEDEFLTILHTIVYSEPHRTEYELGNDDLAERCVAKARDGVWTLYGILRGSNAEFVLDILEAVDDDKDRLAAFRREHQVS</sequence>
<name>A0A919NV65_9ACTN</name>
<organism evidence="1 2">
    <name type="scientific">Paractinoplanes tereljensis</name>
    <dbReference type="NCBI Taxonomy" id="571912"/>
    <lineage>
        <taxon>Bacteria</taxon>
        <taxon>Bacillati</taxon>
        <taxon>Actinomycetota</taxon>
        <taxon>Actinomycetes</taxon>
        <taxon>Micromonosporales</taxon>
        <taxon>Micromonosporaceae</taxon>
        <taxon>Paractinoplanes</taxon>
    </lineage>
</organism>
<keyword evidence="2" id="KW-1185">Reference proteome</keyword>
<dbReference type="AlphaFoldDB" id="A0A919NV65"/>
<dbReference type="Proteomes" id="UP000623608">
    <property type="component" value="Unassembled WGS sequence"/>
</dbReference>